<accession>W7D5J6</accession>
<evidence type="ECO:0000313" key="2">
    <source>
        <dbReference type="Proteomes" id="UP000019241"/>
    </source>
</evidence>
<dbReference type="EMBL" id="AODM01000071">
    <property type="protein sequence ID" value="EUJ47259.1"/>
    <property type="molecule type" value="Genomic_DNA"/>
</dbReference>
<protein>
    <submittedName>
        <fullName evidence="1">Uncharacterized protein</fullName>
    </submittedName>
</protein>
<proteinExistence type="predicted"/>
<dbReference type="Proteomes" id="UP000019241">
    <property type="component" value="Unassembled WGS sequence"/>
</dbReference>
<reference evidence="1 2" key="1">
    <citation type="submission" date="2012-12" db="EMBL/GenBank/DDBJ databases">
        <title>Novel taxa of Listeriaceae from agricultural environments in the United States.</title>
        <authorList>
            <person name="den Bakker H.C."/>
            <person name="Allred A."/>
            <person name="Warchocki S."/>
            <person name="Wright E.M."/>
            <person name="Burrell A."/>
            <person name="Nightingale K.K."/>
            <person name="Kephart D."/>
            <person name="Wiedmann M."/>
        </authorList>
    </citation>
    <scope>NUCLEOTIDE SEQUENCE [LARGE SCALE GENOMIC DNA]</scope>
    <source>
        <strain evidence="1 2">FSL S10-1203</strain>
    </source>
</reference>
<dbReference type="AlphaFoldDB" id="W7D5J6"/>
<organism evidence="1 2">
    <name type="scientific">Listeria fleischmannii FSL S10-1203</name>
    <dbReference type="NCBI Taxonomy" id="1265822"/>
    <lineage>
        <taxon>Bacteria</taxon>
        <taxon>Bacillati</taxon>
        <taxon>Bacillota</taxon>
        <taxon>Bacilli</taxon>
        <taxon>Bacillales</taxon>
        <taxon>Listeriaceae</taxon>
        <taxon>Listeria</taxon>
    </lineage>
</organism>
<evidence type="ECO:0000313" key="1">
    <source>
        <dbReference type="EMBL" id="EUJ47259.1"/>
    </source>
</evidence>
<sequence>MDKVTYLMYESALKEARRHLYMVFDPIEEDYDKGEDALQGFIGDILTTLDDVLDELRGMKEDA</sequence>
<gene>
    <name evidence="1" type="ORF">MCOL2_18409</name>
</gene>
<dbReference type="RefSeq" id="WP_036065005.1">
    <property type="nucleotide sequence ID" value="NZ_AODM01000071.1"/>
</dbReference>
<comment type="caution">
    <text evidence="1">The sequence shown here is derived from an EMBL/GenBank/DDBJ whole genome shotgun (WGS) entry which is preliminary data.</text>
</comment>
<name>W7D5J6_9LIST</name>
<dbReference type="PATRIC" id="fig|1265822.4.peg.3752"/>